<accession>A0AAF0TZR1</accession>
<evidence type="ECO:0000259" key="1">
    <source>
        <dbReference type="Pfam" id="PF24626"/>
    </source>
</evidence>
<organism evidence="2 3">
    <name type="scientific">Solanum verrucosum</name>
    <dbReference type="NCBI Taxonomy" id="315347"/>
    <lineage>
        <taxon>Eukaryota</taxon>
        <taxon>Viridiplantae</taxon>
        <taxon>Streptophyta</taxon>
        <taxon>Embryophyta</taxon>
        <taxon>Tracheophyta</taxon>
        <taxon>Spermatophyta</taxon>
        <taxon>Magnoliopsida</taxon>
        <taxon>eudicotyledons</taxon>
        <taxon>Gunneridae</taxon>
        <taxon>Pentapetalae</taxon>
        <taxon>asterids</taxon>
        <taxon>lamiids</taxon>
        <taxon>Solanales</taxon>
        <taxon>Solanaceae</taxon>
        <taxon>Solanoideae</taxon>
        <taxon>Solaneae</taxon>
        <taxon>Solanum</taxon>
    </lineage>
</organism>
<reference evidence="2" key="1">
    <citation type="submission" date="2023-08" db="EMBL/GenBank/DDBJ databases">
        <title>A de novo genome assembly of Solanum verrucosum Schlechtendal, a Mexican diploid species geographically isolated from the other diploid A-genome species in potato relatives.</title>
        <authorList>
            <person name="Hosaka K."/>
        </authorList>
    </citation>
    <scope>NUCLEOTIDE SEQUENCE</scope>
    <source>
        <tissue evidence="2">Young leaves</tissue>
    </source>
</reference>
<sequence>MLWACVLEFGEPRPRGTVLIQEDLEQWVIEFSSVCHPKSVMKFGRRGKLSPKYIGSFEIFRSVGEVSYGLALPSMCSAIHLVFHVSMLHQYVLDESHVLQYDVVELDNSLTFVEEPLVILARYLLWLRLRVIHVVKVHWRHRPIEESTWQTEHDIQEQLPSLFE</sequence>
<gene>
    <name evidence="2" type="ORF">MTR67_026378</name>
</gene>
<dbReference type="InterPro" id="IPR056924">
    <property type="entry name" value="SH3_Tf2-1"/>
</dbReference>
<dbReference type="Pfam" id="PF24626">
    <property type="entry name" value="SH3_Tf2-1"/>
    <property type="match status" value="1"/>
</dbReference>
<dbReference type="Proteomes" id="UP001234989">
    <property type="component" value="Chromosome 6"/>
</dbReference>
<proteinExistence type="predicted"/>
<protein>
    <recommendedName>
        <fullName evidence="1">Tf2-1-like SH3-like domain-containing protein</fullName>
    </recommendedName>
</protein>
<evidence type="ECO:0000313" key="2">
    <source>
        <dbReference type="EMBL" id="WMV32993.1"/>
    </source>
</evidence>
<dbReference type="EMBL" id="CP133617">
    <property type="protein sequence ID" value="WMV32993.1"/>
    <property type="molecule type" value="Genomic_DNA"/>
</dbReference>
<dbReference type="PANTHER" id="PTHR46148:SF60">
    <property type="entry name" value="CHROMO DOMAIN-CONTAINING PROTEIN"/>
    <property type="match status" value="1"/>
</dbReference>
<dbReference type="PANTHER" id="PTHR46148">
    <property type="entry name" value="CHROMO DOMAIN-CONTAINING PROTEIN"/>
    <property type="match status" value="1"/>
</dbReference>
<name>A0AAF0TZR1_SOLVR</name>
<dbReference type="AlphaFoldDB" id="A0AAF0TZR1"/>
<keyword evidence="3" id="KW-1185">Reference proteome</keyword>
<feature type="domain" description="Tf2-1-like SH3-like" evidence="1">
    <location>
        <begin position="41"/>
        <end position="92"/>
    </location>
</feature>
<evidence type="ECO:0000313" key="3">
    <source>
        <dbReference type="Proteomes" id="UP001234989"/>
    </source>
</evidence>